<dbReference type="Proteomes" id="UP000226031">
    <property type="component" value="Unassembled WGS sequence"/>
</dbReference>
<gene>
    <name evidence="2" type="ORF">GX50_04784</name>
</gene>
<evidence type="ECO:0000256" key="1">
    <source>
        <dbReference type="SAM" id="MobiDB-lite"/>
    </source>
</evidence>
<feature type="region of interest" description="Disordered" evidence="1">
    <location>
        <begin position="91"/>
        <end position="110"/>
    </location>
</feature>
<dbReference type="AlphaFoldDB" id="A0A2B7ZGW9"/>
<accession>A0A2B7ZGW9</accession>
<proteinExistence type="predicted"/>
<sequence length="110" mass="12334">MQRLARAISYDATETVRGLERVRRLLENCGEAGLRQESGERGVPLRTDVSGSKVQQLEVHNTGGNDIPPAERLKRDKVNINRNIGDVNIQGVEISQPQKPWDGTRMSREN</sequence>
<protein>
    <submittedName>
        <fullName evidence="2">Uncharacterized protein</fullName>
    </submittedName>
</protein>
<comment type="caution">
    <text evidence="2">The sequence shown here is derived from an EMBL/GenBank/DDBJ whole genome shotgun (WGS) entry which is preliminary data.</text>
</comment>
<organism evidence="2 3">
    <name type="scientific">[Emmonsia] crescens</name>
    <dbReference type="NCBI Taxonomy" id="73230"/>
    <lineage>
        <taxon>Eukaryota</taxon>
        <taxon>Fungi</taxon>
        <taxon>Dikarya</taxon>
        <taxon>Ascomycota</taxon>
        <taxon>Pezizomycotina</taxon>
        <taxon>Eurotiomycetes</taxon>
        <taxon>Eurotiomycetidae</taxon>
        <taxon>Onygenales</taxon>
        <taxon>Ajellomycetaceae</taxon>
        <taxon>Emergomyces</taxon>
    </lineage>
</organism>
<reference evidence="2 3" key="1">
    <citation type="submission" date="2017-10" db="EMBL/GenBank/DDBJ databases">
        <title>Comparative genomics in systemic dimorphic fungi from Ajellomycetaceae.</title>
        <authorList>
            <person name="Munoz J.F."/>
            <person name="Mcewen J.G."/>
            <person name="Clay O.K."/>
            <person name="Cuomo C.A."/>
        </authorList>
    </citation>
    <scope>NUCLEOTIDE SEQUENCE [LARGE SCALE GENOMIC DNA]</scope>
    <source>
        <strain evidence="2 3">UAMH4076</strain>
    </source>
</reference>
<dbReference type="EMBL" id="PDND01000093">
    <property type="protein sequence ID" value="PGH32419.1"/>
    <property type="molecule type" value="Genomic_DNA"/>
</dbReference>
<name>A0A2B7ZGW9_9EURO</name>
<evidence type="ECO:0000313" key="3">
    <source>
        <dbReference type="Proteomes" id="UP000226031"/>
    </source>
</evidence>
<keyword evidence="3" id="KW-1185">Reference proteome</keyword>
<evidence type="ECO:0000313" key="2">
    <source>
        <dbReference type="EMBL" id="PGH32419.1"/>
    </source>
</evidence>